<evidence type="ECO:0000256" key="4">
    <source>
        <dbReference type="ARBA" id="ARBA00012011"/>
    </source>
</evidence>
<evidence type="ECO:0000256" key="10">
    <source>
        <dbReference type="ARBA" id="ARBA00023027"/>
    </source>
</evidence>
<dbReference type="Gene3D" id="2.40.30.10">
    <property type="entry name" value="Translation factors"/>
    <property type="match status" value="2"/>
</dbReference>
<dbReference type="InterPro" id="IPR008333">
    <property type="entry name" value="Cbr1-like_FAD-bd_dom"/>
</dbReference>
<evidence type="ECO:0000313" key="15">
    <source>
        <dbReference type="Proteomes" id="UP000188320"/>
    </source>
</evidence>
<sequence>MFSRVARKVSPVASRFYSTQPAAGSKGKAFLYASLLTGGILAGSYLYTSKKPETVTKVEKMQIEQALNPEKFVPFELAEVEKVSDNTRIFRFKLEEGQQLGMTVASCLLTLKPAEKEGEKDVVRPYTPITDEETTGHFDLLIKEYPTGVMSKHITSLKPGDKLMVKGPIPKYKYAENTKKEIGMIAGGTGITPMLQVIHKVLKNPSDSTKVSLLFANVSEKDILLKSHLDALASAHPDRFKVQYIIDKPVPGWKGETGYVTADMAQKYMPDVSMGDDCVVFVCGPPGMMKSVSGSKKSPTDQGPLVGILKELGYTENYLQRCTVLLNSSGRRRYLNVGGRIVANALNPEKFVPFEVSKVERVSDNTKVIRFKLQEGQRLGLPVCSSLYTLKPAEKQGEKDVTKPYTPITDEETTGHFDLLIKEYPTGVMSKHITSLKPGDKLMVKGPILKYKYAENTKKEIGMIAGGTGITPMLQVIHKVLKNPSDSTKLSLLFANVSEKDILLKSHLDALASAHPDRFKVQYVIDKPAPGWKGETGYVTADMAQKYMPDVSMGDDCVVFVCGPPGMMKSVSGPKRSRTDQGPLVGILKELGYTESNVCKF</sequence>
<dbReference type="PROSITE" id="PS51384">
    <property type="entry name" value="FAD_FR"/>
    <property type="match status" value="2"/>
</dbReference>
<evidence type="ECO:0000256" key="8">
    <source>
        <dbReference type="ARBA" id="ARBA00022989"/>
    </source>
</evidence>
<feature type="binding site" evidence="12">
    <location>
        <position position="126"/>
    </location>
    <ligand>
        <name>FAD</name>
        <dbReference type="ChEBI" id="CHEBI:57692"/>
    </ligand>
</feature>
<dbReference type="OrthoDB" id="432685at2759"/>
<keyword evidence="9" id="KW-0560">Oxidoreductase</keyword>
<feature type="binding site" evidence="12">
    <location>
        <position position="150"/>
    </location>
    <ligand>
        <name>FAD</name>
        <dbReference type="ChEBI" id="CHEBI:57692"/>
    </ligand>
</feature>
<keyword evidence="15" id="KW-1185">Reference proteome</keyword>
<feature type="binding site" evidence="12">
    <location>
        <position position="143"/>
    </location>
    <ligand>
        <name>FAD</name>
        <dbReference type="ChEBI" id="CHEBI:57692"/>
    </ligand>
</feature>
<feature type="domain" description="FAD-binding FR-type" evidence="13">
    <location>
        <begin position="349"/>
        <end position="454"/>
    </location>
</feature>
<dbReference type="PRINTS" id="PR00406">
    <property type="entry name" value="CYTB5RDTASE"/>
</dbReference>
<dbReference type="Pfam" id="PF00175">
    <property type="entry name" value="NAD_binding_1"/>
    <property type="match status" value="2"/>
</dbReference>
<dbReference type="FunFam" id="2.40.30.10:FF:000069">
    <property type="entry name" value="NADH-cytochrome b5 reductase"/>
    <property type="match status" value="2"/>
</dbReference>
<feature type="binding site" evidence="12">
    <location>
        <position position="125"/>
    </location>
    <ligand>
        <name>FAD</name>
        <dbReference type="ChEBI" id="CHEBI:57692"/>
    </ligand>
</feature>
<evidence type="ECO:0000313" key="14">
    <source>
        <dbReference type="EMBL" id="OMH85321.1"/>
    </source>
</evidence>
<dbReference type="Proteomes" id="UP000188320">
    <property type="component" value="Unassembled WGS sequence"/>
</dbReference>
<evidence type="ECO:0000256" key="5">
    <source>
        <dbReference type="ARBA" id="ARBA00022630"/>
    </source>
</evidence>
<evidence type="ECO:0000256" key="2">
    <source>
        <dbReference type="ARBA" id="ARBA00004572"/>
    </source>
</evidence>
<dbReference type="EMBL" id="LSSK01000094">
    <property type="protein sequence ID" value="OMH85321.1"/>
    <property type="molecule type" value="Genomic_DNA"/>
</dbReference>
<keyword evidence="11" id="KW-0472">Membrane</keyword>
<keyword evidence="6" id="KW-0812">Transmembrane</keyword>
<evidence type="ECO:0000256" key="9">
    <source>
        <dbReference type="ARBA" id="ARBA00023002"/>
    </source>
</evidence>
<evidence type="ECO:0000256" key="7">
    <source>
        <dbReference type="ARBA" id="ARBA00022827"/>
    </source>
</evidence>
<keyword evidence="10" id="KW-0520">NAD</keyword>
<comment type="similarity">
    <text evidence="3">Belongs to the flavoprotein pyridine nucleotide cytochrome reductase family.</text>
</comment>
<comment type="subcellular location">
    <subcellularLocation>
        <location evidence="2">Mitochondrion outer membrane</location>
        <topology evidence="2">Single-pass membrane protein</topology>
    </subcellularLocation>
</comment>
<dbReference type="PANTHER" id="PTHR19370:SF171">
    <property type="entry name" value="NADH-CYTOCHROME B5 REDUCTASE 2"/>
    <property type="match status" value="1"/>
</dbReference>
<keyword evidence="5 12" id="KW-0285">Flavoprotein</keyword>
<keyword evidence="7 12" id="KW-0274">FAD</keyword>
<feature type="domain" description="FAD-binding FR-type" evidence="13">
    <location>
        <begin position="70"/>
        <end position="175"/>
    </location>
</feature>
<feature type="binding site" evidence="12">
    <location>
        <position position="192"/>
    </location>
    <ligand>
        <name>FAD</name>
        <dbReference type="ChEBI" id="CHEBI:57692"/>
    </ligand>
</feature>
<evidence type="ECO:0000256" key="1">
    <source>
        <dbReference type="ARBA" id="ARBA00001974"/>
    </source>
</evidence>
<keyword evidence="8" id="KW-1133">Transmembrane helix</keyword>
<accession>A0A1R1PWI6</accession>
<comment type="caution">
    <text evidence="14">The sequence shown here is derived from an EMBL/GenBank/DDBJ whole genome shotgun (WGS) entry which is preliminary data.</text>
</comment>
<evidence type="ECO:0000256" key="3">
    <source>
        <dbReference type="ARBA" id="ARBA00006105"/>
    </source>
</evidence>
<dbReference type="InterPro" id="IPR017938">
    <property type="entry name" value="Riboflavin_synthase-like_b-brl"/>
</dbReference>
<dbReference type="InterPro" id="IPR039261">
    <property type="entry name" value="FNR_nucleotide-bd"/>
</dbReference>
<gene>
    <name evidence="14" type="ORF">AX774_g1127</name>
</gene>
<dbReference type="InterPro" id="IPR001433">
    <property type="entry name" value="OxRdtase_FAD/NAD-bd"/>
</dbReference>
<reference evidence="15" key="1">
    <citation type="submission" date="2017-01" db="EMBL/GenBank/DDBJ databases">
        <authorList>
            <person name="Wang Y."/>
            <person name="White M."/>
            <person name="Kvist S."/>
            <person name="Moncalvo J.-M."/>
        </authorList>
    </citation>
    <scope>NUCLEOTIDE SEQUENCE [LARGE SCALE GENOMIC DNA]</scope>
    <source>
        <strain evidence="15">COL-18-3</strain>
    </source>
</reference>
<dbReference type="SUPFAM" id="SSF52343">
    <property type="entry name" value="Ferredoxin reductase-like, C-terminal NADP-linked domain"/>
    <property type="match status" value="2"/>
</dbReference>
<dbReference type="FunFam" id="3.40.50.80:FF:000009">
    <property type="entry name" value="NADH-cytochrome b5 reductase"/>
    <property type="match status" value="2"/>
</dbReference>
<dbReference type="Gene3D" id="3.40.50.80">
    <property type="entry name" value="Nucleotide-binding domain of ferredoxin-NADP reductase (FNR) module"/>
    <property type="match status" value="2"/>
</dbReference>
<feature type="binding site" evidence="12">
    <location>
        <position position="124"/>
    </location>
    <ligand>
        <name>FAD</name>
        <dbReference type="ChEBI" id="CHEBI:57692"/>
    </ligand>
</feature>
<dbReference type="GO" id="GO:0005741">
    <property type="term" value="C:mitochondrial outer membrane"/>
    <property type="evidence" value="ECO:0007669"/>
    <property type="project" value="UniProtKB-SubCell"/>
</dbReference>
<dbReference type="InterPro" id="IPR017927">
    <property type="entry name" value="FAD-bd_FR_type"/>
</dbReference>
<dbReference type="EC" id="1.6.2.2" evidence="4"/>
<comment type="cofactor">
    <cofactor evidence="1 12">
        <name>FAD</name>
        <dbReference type="ChEBI" id="CHEBI:57692"/>
    </cofactor>
</comment>
<evidence type="ECO:0000256" key="12">
    <source>
        <dbReference type="PIRSR" id="PIRSR601834-1"/>
    </source>
</evidence>
<name>A0A1R1PWI6_ZANCU</name>
<dbReference type="Pfam" id="PF00970">
    <property type="entry name" value="FAD_binding_6"/>
    <property type="match status" value="2"/>
</dbReference>
<evidence type="ECO:0000256" key="6">
    <source>
        <dbReference type="ARBA" id="ARBA00022692"/>
    </source>
</evidence>
<dbReference type="InterPro" id="IPR001834">
    <property type="entry name" value="CBR-like"/>
</dbReference>
<feature type="binding site" evidence="12">
    <location>
        <position position="151"/>
    </location>
    <ligand>
        <name>FAD</name>
        <dbReference type="ChEBI" id="CHEBI:57692"/>
    </ligand>
</feature>
<dbReference type="SUPFAM" id="SSF63380">
    <property type="entry name" value="Riboflavin synthase domain-like"/>
    <property type="match status" value="2"/>
</dbReference>
<proteinExistence type="inferred from homology"/>
<protein>
    <recommendedName>
        <fullName evidence="4">cytochrome-b5 reductase</fullName>
        <ecNumber evidence="4">1.6.2.2</ecNumber>
    </recommendedName>
</protein>
<dbReference type="PANTHER" id="PTHR19370">
    <property type="entry name" value="NADH-CYTOCHROME B5 REDUCTASE"/>
    <property type="match status" value="1"/>
</dbReference>
<dbReference type="GO" id="GO:0090524">
    <property type="term" value="F:cytochrome-b5 reductase activity, acting on NADH"/>
    <property type="evidence" value="ECO:0007669"/>
    <property type="project" value="UniProtKB-EC"/>
</dbReference>
<dbReference type="CDD" id="cd06183">
    <property type="entry name" value="cyt_b5_reduct_like"/>
    <property type="match status" value="2"/>
</dbReference>
<dbReference type="AlphaFoldDB" id="A0A1R1PWI6"/>
<organism evidence="14 15">
    <name type="scientific">Zancudomyces culisetae</name>
    <name type="common">Gut fungus</name>
    <name type="synonym">Smittium culisetae</name>
    <dbReference type="NCBI Taxonomy" id="1213189"/>
    <lineage>
        <taxon>Eukaryota</taxon>
        <taxon>Fungi</taxon>
        <taxon>Fungi incertae sedis</taxon>
        <taxon>Zoopagomycota</taxon>
        <taxon>Kickxellomycotina</taxon>
        <taxon>Harpellomycetes</taxon>
        <taxon>Harpellales</taxon>
        <taxon>Legeriomycetaceae</taxon>
        <taxon>Zancudomyces</taxon>
    </lineage>
</organism>
<evidence type="ECO:0000259" key="13">
    <source>
        <dbReference type="PROSITE" id="PS51384"/>
    </source>
</evidence>
<evidence type="ECO:0000256" key="11">
    <source>
        <dbReference type="ARBA" id="ARBA00023136"/>
    </source>
</evidence>
<feature type="binding site" evidence="12">
    <location>
        <position position="141"/>
    </location>
    <ligand>
        <name>FAD</name>
        <dbReference type="ChEBI" id="CHEBI:57692"/>
    </ligand>
</feature>